<evidence type="ECO:0000313" key="1">
    <source>
        <dbReference type="EMBL" id="MDT0381440.1"/>
    </source>
</evidence>
<dbReference type="EMBL" id="JAVREQ010000022">
    <property type="protein sequence ID" value="MDT0381440.1"/>
    <property type="molecule type" value="Genomic_DNA"/>
</dbReference>
<comment type="caution">
    <text evidence="1">The sequence shown here is derived from an EMBL/GenBank/DDBJ whole genome shotgun (WGS) entry which is preliminary data.</text>
</comment>
<evidence type="ECO:0000313" key="2">
    <source>
        <dbReference type="Proteomes" id="UP001183414"/>
    </source>
</evidence>
<name>A0ABU2NWS8_9ACTN</name>
<organism evidence="1 2">
    <name type="scientific">Streptomyces hazeniae</name>
    <dbReference type="NCBI Taxonomy" id="3075538"/>
    <lineage>
        <taxon>Bacteria</taxon>
        <taxon>Bacillati</taxon>
        <taxon>Actinomycetota</taxon>
        <taxon>Actinomycetes</taxon>
        <taxon>Kitasatosporales</taxon>
        <taxon>Streptomycetaceae</taxon>
        <taxon>Streptomyces</taxon>
    </lineage>
</organism>
<gene>
    <name evidence="1" type="ORF">RM572_22020</name>
</gene>
<proteinExistence type="predicted"/>
<dbReference type="Proteomes" id="UP001183414">
    <property type="component" value="Unassembled WGS sequence"/>
</dbReference>
<protein>
    <submittedName>
        <fullName evidence="1">Uncharacterized protein</fullName>
    </submittedName>
</protein>
<dbReference type="RefSeq" id="WP_311675132.1">
    <property type="nucleotide sequence ID" value="NZ_JAVREQ010000022.1"/>
</dbReference>
<accession>A0ABU2NWS8</accession>
<keyword evidence="2" id="KW-1185">Reference proteome</keyword>
<sequence>MATVGYANLPVPGGGDAPTGPAAVAALAQALDPHLVQHAVDIADRDATFASAPLHTLVTAEDGSAWLKTSAAANVWATVYEPDPEWRPLALATGHQTSSFRPEVRRIGSQVWIRGQVERTDSAVIPNTGVALGTVPNDCVPQDQPGQMAVVCSMAGDPTVPAGRIEVLDANTSSSVGGPGTVVWWSQQGEGVSWVNLGGGTYWID</sequence>
<reference evidence="2" key="1">
    <citation type="submission" date="2023-07" db="EMBL/GenBank/DDBJ databases">
        <title>30 novel species of actinomycetes from the DSMZ collection.</title>
        <authorList>
            <person name="Nouioui I."/>
        </authorList>
    </citation>
    <scope>NUCLEOTIDE SEQUENCE [LARGE SCALE GENOMIC DNA]</scope>
    <source>
        <strain evidence="2">DSM 42041</strain>
    </source>
</reference>